<gene>
    <name evidence="2" type="ORF">DEM34_07260</name>
</gene>
<sequence length="159" mass="17651">MAEQQAARVEDATTQWVTFKLDDEVYGINVMQVQEVLPMTEIAPVPGAPPYVMGIINLRGNVVTVIDTRMRFGLEQKTPEDGDRIMVVETEDQVAGIVVDGVAEVTYVRESEVDTAPNVGNDDAARYIWGVVSREDSLTILVDVNRLLTRDEWEEVAAL</sequence>
<reference evidence="2 3" key="1">
    <citation type="submission" date="2018-05" db="EMBL/GenBank/DDBJ databases">
        <title>Spiribacter halobius sp. nov., a moderately halophilic bacterium isolated from marine solar saltern.</title>
        <authorList>
            <person name="Zheng W.-S."/>
            <person name="Lu D.-C."/>
            <person name="Du Z.-J."/>
        </authorList>
    </citation>
    <scope>NUCLEOTIDE SEQUENCE [LARGE SCALE GENOMIC DNA]</scope>
    <source>
        <strain evidence="2 3">E85</strain>
    </source>
</reference>
<dbReference type="EMBL" id="QFFI01000009">
    <property type="protein sequence ID" value="PWG63669.1"/>
    <property type="molecule type" value="Genomic_DNA"/>
</dbReference>
<keyword evidence="3" id="KW-1185">Reference proteome</keyword>
<dbReference type="InterPro" id="IPR036061">
    <property type="entry name" value="CheW-like_dom_sf"/>
</dbReference>
<evidence type="ECO:0000259" key="1">
    <source>
        <dbReference type="PROSITE" id="PS50851"/>
    </source>
</evidence>
<dbReference type="InterPro" id="IPR039315">
    <property type="entry name" value="CheW"/>
</dbReference>
<dbReference type="CDD" id="cd00732">
    <property type="entry name" value="CheW"/>
    <property type="match status" value="1"/>
</dbReference>
<evidence type="ECO:0000313" key="3">
    <source>
        <dbReference type="Proteomes" id="UP000245474"/>
    </source>
</evidence>
<dbReference type="Pfam" id="PF01584">
    <property type="entry name" value="CheW"/>
    <property type="match status" value="1"/>
</dbReference>
<feature type="domain" description="CheW-like" evidence="1">
    <location>
        <begin position="13"/>
        <end position="153"/>
    </location>
</feature>
<dbReference type="SMART" id="SM00260">
    <property type="entry name" value="CheW"/>
    <property type="match status" value="1"/>
</dbReference>
<proteinExistence type="predicted"/>
<dbReference type="RefSeq" id="WP_109677740.1">
    <property type="nucleotide sequence ID" value="NZ_CP086615.1"/>
</dbReference>
<dbReference type="GO" id="GO:0006935">
    <property type="term" value="P:chemotaxis"/>
    <property type="evidence" value="ECO:0007669"/>
    <property type="project" value="InterPro"/>
</dbReference>
<dbReference type="OrthoDB" id="9790406at2"/>
<dbReference type="SUPFAM" id="SSF50341">
    <property type="entry name" value="CheW-like"/>
    <property type="match status" value="1"/>
</dbReference>
<organism evidence="2 3">
    <name type="scientific">Sediminicurvatus halobius</name>
    <dbReference type="NCBI Taxonomy" id="2182432"/>
    <lineage>
        <taxon>Bacteria</taxon>
        <taxon>Pseudomonadati</taxon>
        <taxon>Pseudomonadota</taxon>
        <taxon>Gammaproteobacteria</taxon>
        <taxon>Chromatiales</taxon>
        <taxon>Ectothiorhodospiraceae</taxon>
        <taxon>Sediminicurvatus</taxon>
    </lineage>
</organism>
<accession>A0A2U2N3X7</accession>
<dbReference type="PANTHER" id="PTHR22617:SF23">
    <property type="entry name" value="CHEMOTAXIS PROTEIN CHEW"/>
    <property type="match status" value="1"/>
</dbReference>
<dbReference type="AlphaFoldDB" id="A0A2U2N3X7"/>
<dbReference type="Gene3D" id="2.30.30.40">
    <property type="entry name" value="SH3 Domains"/>
    <property type="match status" value="1"/>
</dbReference>
<dbReference type="Proteomes" id="UP000245474">
    <property type="component" value="Unassembled WGS sequence"/>
</dbReference>
<dbReference type="GO" id="GO:0007165">
    <property type="term" value="P:signal transduction"/>
    <property type="evidence" value="ECO:0007669"/>
    <property type="project" value="InterPro"/>
</dbReference>
<name>A0A2U2N3X7_9GAMM</name>
<dbReference type="Gene3D" id="2.40.50.180">
    <property type="entry name" value="CheA-289, Domain 4"/>
    <property type="match status" value="1"/>
</dbReference>
<evidence type="ECO:0000313" key="2">
    <source>
        <dbReference type="EMBL" id="PWG63669.1"/>
    </source>
</evidence>
<dbReference type="FunFam" id="2.40.50.180:FF:000001">
    <property type="entry name" value="Chemotaxis protein CheW"/>
    <property type="match status" value="1"/>
</dbReference>
<dbReference type="PANTHER" id="PTHR22617">
    <property type="entry name" value="CHEMOTAXIS SENSOR HISTIDINE KINASE-RELATED"/>
    <property type="match status" value="1"/>
</dbReference>
<protein>
    <submittedName>
        <fullName evidence="2">Chemotaxis protein CheW</fullName>
    </submittedName>
</protein>
<dbReference type="InterPro" id="IPR002545">
    <property type="entry name" value="CheW-lke_dom"/>
</dbReference>
<dbReference type="PROSITE" id="PS50851">
    <property type="entry name" value="CHEW"/>
    <property type="match status" value="1"/>
</dbReference>
<comment type="caution">
    <text evidence="2">The sequence shown here is derived from an EMBL/GenBank/DDBJ whole genome shotgun (WGS) entry which is preliminary data.</text>
</comment>
<dbReference type="GO" id="GO:0005829">
    <property type="term" value="C:cytosol"/>
    <property type="evidence" value="ECO:0007669"/>
    <property type="project" value="TreeGrafter"/>
</dbReference>